<dbReference type="OrthoDB" id="1652333at2"/>
<gene>
    <name evidence="1" type="ORF">DXA38_07795</name>
</gene>
<dbReference type="Proteomes" id="UP000260025">
    <property type="component" value="Unassembled WGS sequence"/>
</dbReference>
<evidence type="ECO:0000313" key="2">
    <source>
        <dbReference type="Proteomes" id="UP000260025"/>
    </source>
</evidence>
<proteinExistence type="predicted"/>
<sequence length="385" mass="44170">MKHNSVLVYEDFFMTGEDGKTPEIPLYVDETQTAGYEIDIRAKHFHAVHIVLPLYPGVHSELIVFMIPELHMHTQPQLPPPYKLHEKNKPAFSFEAFLYSLRYLNPTLPAEMLRQRAEEIWIQLSRETSPAFLPPWLLLHQRIYKIAAEVFEKHTSCSVSDAACRTASSPTLEQGQWQRFLQACVPVCTADEQDSVEAALYNQLHMEVTSTDSAAAKDKINSRKRALQALVNALPKEPVQLLPWDAWELLLQETTGSYEILKLFLGKSLLYAWLSQSQSSQTAVSKAEWTQCLKKEAKNLYHRLQDTDILKREPPVLREQLKESDVEALLRKVLKVYHKTQDNASFTENVCAFQRLLSLPIDGVLHDRDCRLLLEISEELNIPPI</sequence>
<dbReference type="EMBL" id="QVEV01000008">
    <property type="protein sequence ID" value="RGC16587.1"/>
    <property type="molecule type" value="Genomic_DNA"/>
</dbReference>
<reference evidence="1 2" key="1">
    <citation type="submission" date="2018-08" db="EMBL/GenBank/DDBJ databases">
        <title>A genome reference for cultivated species of the human gut microbiota.</title>
        <authorList>
            <person name="Zou Y."/>
            <person name="Xue W."/>
            <person name="Luo G."/>
        </authorList>
    </citation>
    <scope>NUCLEOTIDE SEQUENCE [LARGE SCALE GENOMIC DNA]</scope>
    <source>
        <strain evidence="1 2">OF01-2LB</strain>
    </source>
</reference>
<comment type="caution">
    <text evidence="1">The sequence shown here is derived from an EMBL/GenBank/DDBJ whole genome shotgun (WGS) entry which is preliminary data.</text>
</comment>
<accession>A0A3E2VYK8</accession>
<evidence type="ECO:0000313" key="1">
    <source>
        <dbReference type="EMBL" id="RGC16587.1"/>
    </source>
</evidence>
<organism evidence="1 2">
    <name type="scientific">Clostridium innocuum</name>
    <dbReference type="NCBI Taxonomy" id="1522"/>
    <lineage>
        <taxon>Bacteria</taxon>
        <taxon>Bacillati</taxon>
        <taxon>Bacillota</taxon>
        <taxon>Clostridia</taxon>
        <taxon>Eubacteriales</taxon>
        <taxon>Clostridiaceae</taxon>
        <taxon>Clostridium</taxon>
    </lineage>
</organism>
<dbReference type="AlphaFoldDB" id="A0A3E2VYK8"/>
<name>A0A3E2VYK8_CLOIN</name>
<protein>
    <submittedName>
        <fullName evidence="1">Uncharacterized protein</fullName>
    </submittedName>
</protein>